<evidence type="ECO:0000313" key="1">
    <source>
        <dbReference type="EMBL" id="OAJ67764.1"/>
    </source>
</evidence>
<name>A0A1B6VKN9_9PROT</name>
<organism evidence="1 2">
    <name type="scientific">Gluconobacter cerinus</name>
    <dbReference type="NCBI Taxonomy" id="38307"/>
    <lineage>
        <taxon>Bacteria</taxon>
        <taxon>Pseudomonadati</taxon>
        <taxon>Pseudomonadota</taxon>
        <taxon>Alphaproteobacteria</taxon>
        <taxon>Acetobacterales</taxon>
        <taxon>Acetobacteraceae</taxon>
        <taxon>Gluconobacter</taxon>
    </lineage>
</organism>
<protein>
    <submittedName>
        <fullName evidence="1">Uncharacterized protein</fullName>
    </submittedName>
</protein>
<dbReference type="EMBL" id="LUTU01000007">
    <property type="protein sequence ID" value="OAJ67764.1"/>
    <property type="molecule type" value="Genomic_DNA"/>
</dbReference>
<dbReference type="PATRIC" id="fig|38307.3.peg.1865"/>
<accession>A0A1B6VKN9</accession>
<proteinExistence type="predicted"/>
<comment type="caution">
    <text evidence="1">The sequence shown here is derived from an EMBL/GenBank/DDBJ whole genome shotgun (WGS) entry which is preliminary data.</text>
</comment>
<sequence>MAKAIYTTIATFRLLFDRKFSVTITPIMVKGDEA</sequence>
<evidence type="ECO:0000313" key="2">
    <source>
        <dbReference type="Proteomes" id="UP000077786"/>
    </source>
</evidence>
<dbReference type="AlphaFoldDB" id="A0A1B6VKN9"/>
<reference evidence="1 2" key="1">
    <citation type="submission" date="2016-03" db="EMBL/GenBank/DDBJ databases">
        <title>Draft genome sequence of Gluconobacter cerinus strain CECT 9110.</title>
        <authorList>
            <person name="Sainz F."/>
            <person name="Mas A."/>
            <person name="Torija M.J."/>
        </authorList>
    </citation>
    <scope>NUCLEOTIDE SEQUENCE [LARGE SCALE GENOMIC DNA]</scope>
    <source>
        <strain evidence="1 2">CECT 9110</strain>
    </source>
</reference>
<dbReference type="Proteomes" id="UP000077786">
    <property type="component" value="Unassembled WGS sequence"/>
</dbReference>
<gene>
    <name evidence="1" type="ORF">A0123_01806</name>
</gene>